<accession>A0A5B7DKA8</accession>
<proteinExistence type="predicted"/>
<name>A0A5B7DKA8_PORTR</name>
<dbReference type="AlphaFoldDB" id="A0A5B7DKA8"/>
<sequence length="74" mass="7657">MFPVYLQVTVSSHRLSVSAVDKEGRGSPSRSPSPRGSSPPSPSQPTTGTAAASASTASTIKRFVFGLSVGKYMI</sequence>
<feature type="region of interest" description="Disordered" evidence="1">
    <location>
        <begin position="17"/>
        <end position="56"/>
    </location>
</feature>
<feature type="compositionally biased region" description="Low complexity" evidence="1">
    <location>
        <begin position="26"/>
        <end position="36"/>
    </location>
</feature>
<evidence type="ECO:0000256" key="1">
    <source>
        <dbReference type="SAM" id="MobiDB-lite"/>
    </source>
</evidence>
<keyword evidence="3" id="KW-1185">Reference proteome</keyword>
<dbReference type="EMBL" id="VSRR010000984">
    <property type="protein sequence ID" value="MPC21499.1"/>
    <property type="molecule type" value="Genomic_DNA"/>
</dbReference>
<gene>
    <name evidence="2" type="ORF">E2C01_014489</name>
</gene>
<comment type="caution">
    <text evidence="2">The sequence shown here is derived from an EMBL/GenBank/DDBJ whole genome shotgun (WGS) entry which is preliminary data.</text>
</comment>
<feature type="compositionally biased region" description="Low complexity" evidence="1">
    <location>
        <begin position="44"/>
        <end position="56"/>
    </location>
</feature>
<evidence type="ECO:0000313" key="3">
    <source>
        <dbReference type="Proteomes" id="UP000324222"/>
    </source>
</evidence>
<dbReference type="Proteomes" id="UP000324222">
    <property type="component" value="Unassembled WGS sequence"/>
</dbReference>
<organism evidence="2 3">
    <name type="scientific">Portunus trituberculatus</name>
    <name type="common">Swimming crab</name>
    <name type="synonym">Neptunus trituberculatus</name>
    <dbReference type="NCBI Taxonomy" id="210409"/>
    <lineage>
        <taxon>Eukaryota</taxon>
        <taxon>Metazoa</taxon>
        <taxon>Ecdysozoa</taxon>
        <taxon>Arthropoda</taxon>
        <taxon>Crustacea</taxon>
        <taxon>Multicrustacea</taxon>
        <taxon>Malacostraca</taxon>
        <taxon>Eumalacostraca</taxon>
        <taxon>Eucarida</taxon>
        <taxon>Decapoda</taxon>
        <taxon>Pleocyemata</taxon>
        <taxon>Brachyura</taxon>
        <taxon>Eubrachyura</taxon>
        <taxon>Portunoidea</taxon>
        <taxon>Portunidae</taxon>
        <taxon>Portuninae</taxon>
        <taxon>Portunus</taxon>
    </lineage>
</organism>
<protein>
    <submittedName>
        <fullName evidence="2">Uncharacterized protein</fullName>
    </submittedName>
</protein>
<reference evidence="2 3" key="1">
    <citation type="submission" date="2019-05" db="EMBL/GenBank/DDBJ databases">
        <title>Another draft genome of Portunus trituberculatus and its Hox gene families provides insights of decapod evolution.</title>
        <authorList>
            <person name="Jeong J.-H."/>
            <person name="Song I."/>
            <person name="Kim S."/>
            <person name="Choi T."/>
            <person name="Kim D."/>
            <person name="Ryu S."/>
            <person name="Kim W."/>
        </authorList>
    </citation>
    <scope>NUCLEOTIDE SEQUENCE [LARGE SCALE GENOMIC DNA]</scope>
    <source>
        <tissue evidence="2">Muscle</tissue>
    </source>
</reference>
<evidence type="ECO:0000313" key="2">
    <source>
        <dbReference type="EMBL" id="MPC21499.1"/>
    </source>
</evidence>